<gene>
    <name evidence="2" type="ORF">SHKM778_93780</name>
</gene>
<evidence type="ECO:0000256" key="1">
    <source>
        <dbReference type="SAM" id="MobiDB-lite"/>
    </source>
</evidence>
<dbReference type="EMBL" id="AP035768">
    <property type="protein sequence ID" value="BFO22990.1"/>
    <property type="molecule type" value="Genomic_DNA"/>
</dbReference>
<organism evidence="2">
    <name type="scientific">Streptomyces haneummycinicus</name>
    <dbReference type="NCBI Taxonomy" id="3074435"/>
    <lineage>
        <taxon>Bacteria</taxon>
        <taxon>Bacillati</taxon>
        <taxon>Actinomycetota</taxon>
        <taxon>Actinomycetes</taxon>
        <taxon>Kitasatosporales</taxon>
        <taxon>Streptomycetaceae</taxon>
        <taxon>Streptomyces</taxon>
    </lineage>
</organism>
<reference evidence="2" key="2">
    <citation type="submission" date="2024-07" db="EMBL/GenBank/DDBJ databases">
        <title>Streptomyces haneummycinica sp. nov., a new antibiotic-producing actinobacterium isolated from marine sediment.</title>
        <authorList>
            <person name="Uemura M."/>
            <person name="Hamada M."/>
            <person name="Hirano S."/>
            <person name="Kobayashi K."/>
            <person name="Ohshiro T."/>
            <person name="Kobayashi T."/>
            <person name="Terahara T."/>
        </authorList>
    </citation>
    <scope>NUCLEOTIDE SEQUENCE</scope>
    <source>
        <strain evidence="2">KM77-8</strain>
    </source>
</reference>
<dbReference type="AlphaFoldDB" id="A0AAT9HZB2"/>
<feature type="region of interest" description="Disordered" evidence="1">
    <location>
        <begin position="45"/>
        <end position="106"/>
    </location>
</feature>
<protein>
    <recommendedName>
        <fullName evidence="3">Secreted protein</fullName>
    </recommendedName>
</protein>
<reference evidence="2" key="1">
    <citation type="submission" date="2024-06" db="EMBL/GenBank/DDBJ databases">
        <authorList>
            <consortium name="consrtm"/>
            <person name="Uemura M."/>
            <person name="Terahara T."/>
        </authorList>
    </citation>
    <scope>NUCLEOTIDE SEQUENCE</scope>
    <source>
        <strain evidence="2">KM77-8</strain>
    </source>
</reference>
<proteinExistence type="predicted"/>
<sequence>MLFLATLSMPERVFSSGPTLSPTWASVTIRLPLLVTVPDTVTVSPSVGVPGVRVSTETATEPVSAGPATHPSRRRPRGRGGQLDEPGQQWCSGEQGSRAPQPAAGR</sequence>
<evidence type="ECO:0000313" key="2">
    <source>
        <dbReference type="EMBL" id="BFO22990.1"/>
    </source>
</evidence>
<feature type="compositionally biased region" description="Low complexity" evidence="1">
    <location>
        <begin position="45"/>
        <end position="56"/>
    </location>
</feature>
<accession>A0AAT9HZB2</accession>
<name>A0AAT9HZB2_9ACTN</name>
<evidence type="ECO:0008006" key="3">
    <source>
        <dbReference type="Google" id="ProtNLM"/>
    </source>
</evidence>